<evidence type="ECO:0000256" key="1">
    <source>
        <dbReference type="ARBA" id="ARBA00022737"/>
    </source>
</evidence>
<evidence type="ECO:0008006" key="4">
    <source>
        <dbReference type="Google" id="ProtNLM"/>
    </source>
</evidence>
<reference evidence="2" key="1">
    <citation type="submission" date="2022-01" db="EMBL/GenBank/DDBJ databases">
        <title>Collection of gut derived symbiotic bacterial strains cultured from healthy donors.</title>
        <authorList>
            <person name="Lin H."/>
            <person name="Kohout C."/>
            <person name="Waligurski E."/>
            <person name="Pamer E.G."/>
        </authorList>
    </citation>
    <scope>NUCLEOTIDE SEQUENCE</scope>
    <source>
        <strain evidence="2">DFI.6.55</strain>
    </source>
</reference>
<dbReference type="SUPFAM" id="SSF69360">
    <property type="entry name" value="Cell wall binding repeat"/>
    <property type="match status" value="1"/>
</dbReference>
<keyword evidence="1" id="KW-0677">Repeat</keyword>
<dbReference type="Pfam" id="PF19085">
    <property type="entry name" value="Choline_bind_2"/>
    <property type="match status" value="1"/>
</dbReference>
<sequence length="37" mass="4250">MQDTDGKWYYFNEASEMVTGQTTPDGYEVGDDGVWKQ</sequence>
<comment type="caution">
    <text evidence="2">The sequence shown here is derived from an EMBL/GenBank/DDBJ whole genome shotgun (WGS) entry which is preliminary data.</text>
</comment>
<dbReference type="Proteomes" id="UP001299608">
    <property type="component" value="Unassembled WGS sequence"/>
</dbReference>
<protein>
    <recommendedName>
        <fullName evidence="4">Cell wall-binding protein</fullName>
    </recommendedName>
</protein>
<gene>
    <name evidence="2" type="ORF">L0N08_14330</name>
</gene>
<proteinExistence type="predicted"/>
<evidence type="ECO:0000313" key="3">
    <source>
        <dbReference type="Proteomes" id="UP001299608"/>
    </source>
</evidence>
<evidence type="ECO:0000313" key="2">
    <source>
        <dbReference type="EMBL" id="MCG4746595.1"/>
    </source>
</evidence>
<dbReference type="Gene3D" id="2.10.270.10">
    <property type="entry name" value="Cholin Binding"/>
    <property type="match status" value="1"/>
</dbReference>
<dbReference type="EMBL" id="JAKNGE010000017">
    <property type="protein sequence ID" value="MCG4746595.1"/>
    <property type="molecule type" value="Genomic_DNA"/>
</dbReference>
<accession>A0AAW5C189</accession>
<organism evidence="2 3">
    <name type="scientific">Enterocloster aldenensis</name>
    <dbReference type="NCBI Taxonomy" id="358742"/>
    <lineage>
        <taxon>Bacteria</taxon>
        <taxon>Bacillati</taxon>
        <taxon>Bacillota</taxon>
        <taxon>Clostridia</taxon>
        <taxon>Lachnospirales</taxon>
        <taxon>Lachnospiraceae</taxon>
        <taxon>Enterocloster</taxon>
    </lineage>
</organism>
<name>A0AAW5C189_9FIRM</name>
<dbReference type="InterPro" id="IPR018337">
    <property type="entry name" value="Cell_wall/Cho-bd_repeat"/>
</dbReference>
<dbReference type="AlphaFoldDB" id="A0AAW5C189"/>